<evidence type="ECO:0000313" key="1">
    <source>
        <dbReference type="EMBL" id="PIS08993.1"/>
    </source>
</evidence>
<reference evidence="2" key="1">
    <citation type="submission" date="2017-09" db="EMBL/GenBank/DDBJ databases">
        <title>Depth-based differentiation of microbial function through sediment-hosted aquifers and enrichment of novel symbionts in the deep terrestrial subsurface.</title>
        <authorList>
            <person name="Probst A.J."/>
            <person name="Ladd B."/>
            <person name="Jarett J.K."/>
            <person name="Geller-Mcgrath D.E."/>
            <person name="Sieber C.M.K."/>
            <person name="Emerson J.B."/>
            <person name="Anantharaman K."/>
            <person name="Thomas B.C."/>
            <person name="Malmstrom R."/>
            <person name="Stieglmeier M."/>
            <person name="Klingl A."/>
            <person name="Woyke T."/>
            <person name="Ryan C.M."/>
            <person name="Banfield J.F."/>
        </authorList>
    </citation>
    <scope>NUCLEOTIDE SEQUENCE [LARGE SCALE GENOMIC DNA]</scope>
</reference>
<dbReference type="EMBL" id="PEZT01000023">
    <property type="protein sequence ID" value="PIS08993.1"/>
    <property type="molecule type" value="Genomic_DNA"/>
</dbReference>
<evidence type="ECO:0000313" key="2">
    <source>
        <dbReference type="Proteomes" id="UP000230093"/>
    </source>
</evidence>
<comment type="caution">
    <text evidence="1">The sequence shown here is derived from an EMBL/GenBank/DDBJ whole genome shotgun (WGS) entry which is preliminary data.</text>
</comment>
<protein>
    <recommendedName>
        <fullName evidence="3">Lipoprotein</fullName>
    </recommendedName>
</protein>
<dbReference type="Proteomes" id="UP000230093">
    <property type="component" value="Unassembled WGS sequence"/>
</dbReference>
<dbReference type="PROSITE" id="PS51257">
    <property type="entry name" value="PROKAR_LIPOPROTEIN"/>
    <property type="match status" value="1"/>
</dbReference>
<proteinExistence type="predicted"/>
<gene>
    <name evidence="1" type="ORF">COT75_03985</name>
</gene>
<name>A0A2H0W8L8_9BACT</name>
<dbReference type="AlphaFoldDB" id="A0A2H0W8L8"/>
<accession>A0A2H0W8L8</accession>
<organism evidence="1 2">
    <name type="scientific">Candidatus Beckwithbacteria bacterium CG10_big_fil_rev_8_21_14_0_10_34_10</name>
    <dbReference type="NCBI Taxonomy" id="1974495"/>
    <lineage>
        <taxon>Bacteria</taxon>
        <taxon>Candidatus Beckwithiibacteriota</taxon>
    </lineage>
</organism>
<evidence type="ECO:0008006" key="3">
    <source>
        <dbReference type="Google" id="ProtNLM"/>
    </source>
</evidence>
<sequence length="182" mass="20531">MSKIKKVIFISLMIFLAVFLTGCFPTKKGEVNENGEKQGGEEEVYTGNMAKIMGLGIPLKCEWKKDDSYYGTSWIKGKKSFGEVYANGKTNSVIFVDNCMWSWQGDNPQGFKMCFSPEEVEVEEPVEEDESMDQVGVDQMRPPEDIDFSCRPAVFGDDKFEPPAEVNFLGMDEMMTGEGMNY</sequence>